<feature type="compositionally biased region" description="Polar residues" evidence="1">
    <location>
        <begin position="162"/>
        <end position="175"/>
    </location>
</feature>
<dbReference type="Proteomes" id="UP001597116">
    <property type="component" value="Unassembled WGS sequence"/>
</dbReference>
<evidence type="ECO:0000256" key="1">
    <source>
        <dbReference type="SAM" id="MobiDB-lite"/>
    </source>
</evidence>
<protein>
    <recommendedName>
        <fullName evidence="4">ParB/Sulfiredoxin domain-containing protein</fullName>
    </recommendedName>
</protein>
<evidence type="ECO:0000313" key="2">
    <source>
        <dbReference type="EMBL" id="MFD1141105.1"/>
    </source>
</evidence>
<dbReference type="RefSeq" id="WP_379884150.1">
    <property type="nucleotide sequence ID" value="NZ_JBHTLP010000007.1"/>
</dbReference>
<organism evidence="2 3">
    <name type="scientific">Larkinella insperata</name>
    <dbReference type="NCBI Taxonomy" id="332158"/>
    <lineage>
        <taxon>Bacteria</taxon>
        <taxon>Pseudomonadati</taxon>
        <taxon>Bacteroidota</taxon>
        <taxon>Cytophagia</taxon>
        <taxon>Cytophagales</taxon>
        <taxon>Spirosomataceae</taxon>
        <taxon>Larkinella</taxon>
    </lineage>
</organism>
<accession>A0ABW3Q8P2</accession>
<dbReference type="SUPFAM" id="SSF110849">
    <property type="entry name" value="ParB/Sulfiredoxin"/>
    <property type="match status" value="1"/>
</dbReference>
<sequence length="306" mass="34422">MKKFKTASGEPPVLHRNSANLVQNMLDEVKANITILPELKGLIPPLHVSEYEQLKNNILQDGCREPLMIWQTSRGVIDSTNDETPLNVLIDGHNRHEICTEKGLDFKIVLRDFQTLQSVRDFMIDNQLGRRNLTPEQMSYLRGLKYRNEKQTAGRPVLDLTSADQEQSESSLAQRTQDRLAKEFGVSPRTIHRDREYSEGLDKLTPQLKQDVLKGKQKIPKELIQAVGRALPVDAPLLSLEDVLTFQEAASEPTASPTKPITVSNKSKKVVKEIAKRAAALNPLSSSFHQDCDELIKLLTSLKETV</sequence>
<reference evidence="3" key="1">
    <citation type="journal article" date="2019" name="Int. J. Syst. Evol. Microbiol.">
        <title>The Global Catalogue of Microorganisms (GCM) 10K type strain sequencing project: providing services to taxonomists for standard genome sequencing and annotation.</title>
        <authorList>
            <consortium name="The Broad Institute Genomics Platform"/>
            <consortium name="The Broad Institute Genome Sequencing Center for Infectious Disease"/>
            <person name="Wu L."/>
            <person name="Ma J."/>
        </authorList>
    </citation>
    <scope>NUCLEOTIDE SEQUENCE [LARGE SCALE GENOMIC DNA]</scope>
    <source>
        <strain evidence="3">CCUG 55608</strain>
    </source>
</reference>
<dbReference type="InterPro" id="IPR036086">
    <property type="entry name" value="ParB/Sulfiredoxin_sf"/>
</dbReference>
<proteinExistence type="predicted"/>
<name>A0ABW3Q8P2_9BACT</name>
<comment type="caution">
    <text evidence="2">The sequence shown here is derived from an EMBL/GenBank/DDBJ whole genome shotgun (WGS) entry which is preliminary data.</text>
</comment>
<gene>
    <name evidence="2" type="ORF">ACFQ4C_08295</name>
</gene>
<keyword evidence="3" id="KW-1185">Reference proteome</keyword>
<evidence type="ECO:0000313" key="3">
    <source>
        <dbReference type="Proteomes" id="UP001597116"/>
    </source>
</evidence>
<dbReference type="EMBL" id="JBHTLP010000007">
    <property type="protein sequence ID" value="MFD1141105.1"/>
    <property type="molecule type" value="Genomic_DNA"/>
</dbReference>
<feature type="region of interest" description="Disordered" evidence="1">
    <location>
        <begin position="162"/>
        <end position="192"/>
    </location>
</feature>
<evidence type="ECO:0008006" key="4">
    <source>
        <dbReference type="Google" id="ProtNLM"/>
    </source>
</evidence>